<evidence type="ECO:0000313" key="3">
    <source>
        <dbReference type="Proteomes" id="UP000265520"/>
    </source>
</evidence>
<dbReference type="Pfam" id="PF13456">
    <property type="entry name" value="RVT_3"/>
    <property type="match status" value="1"/>
</dbReference>
<dbReference type="GO" id="GO:0004523">
    <property type="term" value="F:RNA-DNA hybrid ribonuclease activity"/>
    <property type="evidence" value="ECO:0007669"/>
    <property type="project" value="InterPro"/>
</dbReference>
<organism evidence="2 3">
    <name type="scientific">Trifolium medium</name>
    <dbReference type="NCBI Taxonomy" id="97028"/>
    <lineage>
        <taxon>Eukaryota</taxon>
        <taxon>Viridiplantae</taxon>
        <taxon>Streptophyta</taxon>
        <taxon>Embryophyta</taxon>
        <taxon>Tracheophyta</taxon>
        <taxon>Spermatophyta</taxon>
        <taxon>Magnoliopsida</taxon>
        <taxon>eudicotyledons</taxon>
        <taxon>Gunneridae</taxon>
        <taxon>Pentapetalae</taxon>
        <taxon>rosids</taxon>
        <taxon>fabids</taxon>
        <taxon>Fabales</taxon>
        <taxon>Fabaceae</taxon>
        <taxon>Papilionoideae</taxon>
        <taxon>50 kb inversion clade</taxon>
        <taxon>NPAAA clade</taxon>
        <taxon>Hologalegina</taxon>
        <taxon>IRL clade</taxon>
        <taxon>Trifolieae</taxon>
        <taxon>Trifolium</taxon>
    </lineage>
</organism>
<evidence type="ECO:0000259" key="1">
    <source>
        <dbReference type="Pfam" id="PF13456"/>
    </source>
</evidence>
<protein>
    <submittedName>
        <fullName evidence="2">Cytochrome P450</fullName>
    </submittedName>
</protein>
<dbReference type="InterPro" id="IPR052929">
    <property type="entry name" value="RNase_H-like_EbsB-rel"/>
</dbReference>
<comment type="caution">
    <text evidence="2">The sequence shown here is derived from an EMBL/GenBank/DDBJ whole genome shotgun (WGS) entry which is preliminary data.</text>
</comment>
<feature type="domain" description="RNase H type-1" evidence="1">
    <location>
        <begin position="43"/>
        <end position="120"/>
    </location>
</feature>
<dbReference type="EMBL" id="LXQA010192085">
    <property type="protein sequence ID" value="MCI32028.1"/>
    <property type="molecule type" value="Genomic_DNA"/>
</dbReference>
<evidence type="ECO:0000313" key="2">
    <source>
        <dbReference type="EMBL" id="MCI32028.1"/>
    </source>
</evidence>
<accession>A0A392R5Y8</accession>
<dbReference type="GO" id="GO:0003676">
    <property type="term" value="F:nucleic acid binding"/>
    <property type="evidence" value="ECO:0007669"/>
    <property type="project" value="InterPro"/>
</dbReference>
<dbReference type="PANTHER" id="PTHR47074">
    <property type="entry name" value="BNAC02G40300D PROTEIN"/>
    <property type="match status" value="1"/>
</dbReference>
<dbReference type="SUPFAM" id="SSF53098">
    <property type="entry name" value="Ribonuclease H-like"/>
    <property type="match status" value="1"/>
</dbReference>
<feature type="non-terminal residue" evidence="2">
    <location>
        <position position="132"/>
    </location>
</feature>
<name>A0A392R5Y8_9FABA</name>
<proteinExistence type="predicted"/>
<sequence length="132" mass="14989">TTRRSNVQVHRVGNNDYAKLLHVDDDSTVIRWEKPSRQRFKCNVDVSFSSSRNRVGLGMCIRDDDGSFVLAKTMWILPLCNVDVGEALGVLHAINWVHELQLEGVDFALNSKKVVDYFHKGRNDVTEFGDVV</sequence>
<dbReference type="InterPro" id="IPR036397">
    <property type="entry name" value="RNaseH_sf"/>
</dbReference>
<dbReference type="Gene3D" id="3.30.420.10">
    <property type="entry name" value="Ribonuclease H-like superfamily/Ribonuclease H"/>
    <property type="match status" value="1"/>
</dbReference>
<dbReference type="InterPro" id="IPR002156">
    <property type="entry name" value="RNaseH_domain"/>
</dbReference>
<dbReference type="PANTHER" id="PTHR47074:SF48">
    <property type="entry name" value="POLYNUCLEOTIDYL TRANSFERASE, RIBONUCLEASE H-LIKE SUPERFAMILY PROTEIN"/>
    <property type="match status" value="1"/>
</dbReference>
<dbReference type="Proteomes" id="UP000265520">
    <property type="component" value="Unassembled WGS sequence"/>
</dbReference>
<reference evidence="2 3" key="1">
    <citation type="journal article" date="2018" name="Front. Plant Sci.">
        <title>Red Clover (Trifolium pratense) and Zigzag Clover (T. medium) - A Picture of Genomic Similarities and Differences.</title>
        <authorList>
            <person name="Dluhosova J."/>
            <person name="Istvanek J."/>
            <person name="Nedelnik J."/>
            <person name="Repkova J."/>
        </authorList>
    </citation>
    <scope>NUCLEOTIDE SEQUENCE [LARGE SCALE GENOMIC DNA]</scope>
    <source>
        <strain evidence="3">cv. 10/8</strain>
        <tissue evidence="2">Leaf</tissue>
    </source>
</reference>
<feature type="non-terminal residue" evidence="2">
    <location>
        <position position="1"/>
    </location>
</feature>
<dbReference type="AlphaFoldDB" id="A0A392R5Y8"/>
<dbReference type="InterPro" id="IPR012337">
    <property type="entry name" value="RNaseH-like_sf"/>
</dbReference>
<keyword evidence="3" id="KW-1185">Reference proteome</keyword>